<name>A0ACB7S2S6_HYAAI</name>
<gene>
    <name evidence="1" type="ORF">HPB50_015485</name>
</gene>
<dbReference type="EMBL" id="CM023486">
    <property type="protein sequence ID" value="KAH6928392.1"/>
    <property type="molecule type" value="Genomic_DNA"/>
</dbReference>
<keyword evidence="2" id="KW-1185">Reference proteome</keyword>
<proteinExistence type="predicted"/>
<accession>A0ACB7S2S6</accession>
<organism evidence="1 2">
    <name type="scientific">Hyalomma asiaticum</name>
    <name type="common">Tick</name>
    <dbReference type="NCBI Taxonomy" id="266040"/>
    <lineage>
        <taxon>Eukaryota</taxon>
        <taxon>Metazoa</taxon>
        <taxon>Ecdysozoa</taxon>
        <taxon>Arthropoda</taxon>
        <taxon>Chelicerata</taxon>
        <taxon>Arachnida</taxon>
        <taxon>Acari</taxon>
        <taxon>Parasitiformes</taxon>
        <taxon>Ixodida</taxon>
        <taxon>Ixodoidea</taxon>
        <taxon>Ixodidae</taxon>
        <taxon>Hyalomminae</taxon>
        <taxon>Hyalomma</taxon>
    </lineage>
</organism>
<reference evidence="1" key="1">
    <citation type="submission" date="2020-05" db="EMBL/GenBank/DDBJ databases">
        <title>Large-scale comparative analyses of tick genomes elucidate their genetic diversity and vector capacities.</title>
        <authorList>
            <person name="Jia N."/>
            <person name="Wang J."/>
            <person name="Shi W."/>
            <person name="Du L."/>
            <person name="Sun Y."/>
            <person name="Zhan W."/>
            <person name="Jiang J."/>
            <person name="Wang Q."/>
            <person name="Zhang B."/>
            <person name="Ji P."/>
            <person name="Sakyi L.B."/>
            <person name="Cui X."/>
            <person name="Yuan T."/>
            <person name="Jiang B."/>
            <person name="Yang W."/>
            <person name="Lam T.T.-Y."/>
            <person name="Chang Q."/>
            <person name="Ding S."/>
            <person name="Wang X."/>
            <person name="Zhu J."/>
            <person name="Ruan X."/>
            <person name="Zhao L."/>
            <person name="Wei J."/>
            <person name="Que T."/>
            <person name="Du C."/>
            <person name="Cheng J."/>
            <person name="Dai P."/>
            <person name="Han X."/>
            <person name="Huang E."/>
            <person name="Gao Y."/>
            <person name="Liu J."/>
            <person name="Shao H."/>
            <person name="Ye R."/>
            <person name="Li L."/>
            <person name="Wei W."/>
            <person name="Wang X."/>
            <person name="Wang C."/>
            <person name="Yang T."/>
            <person name="Huo Q."/>
            <person name="Li W."/>
            <person name="Guo W."/>
            <person name="Chen H."/>
            <person name="Zhou L."/>
            <person name="Ni X."/>
            <person name="Tian J."/>
            <person name="Zhou Y."/>
            <person name="Sheng Y."/>
            <person name="Liu T."/>
            <person name="Pan Y."/>
            <person name="Xia L."/>
            <person name="Li J."/>
            <person name="Zhao F."/>
            <person name="Cao W."/>
        </authorList>
    </citation>
    <scope>NUCLEOTIDE SEQUENCE</scope>
    <source>
        <strain evidence="1">Hyas-2018</strain>
    </source>
</reference>
<evidence type="ECO:0000313" key="1">
    <source>
        <dbReference type="EMBL" id="KAH6928392.1"/>
    </source>
</evidence>
<protein>
    <submittedName>
        <fullName evidence="1">Uncharacterized protein</fullName>
    </submittedName>
</protein>
<dbReference type="Proteomes" id="UP000821845">
    <property type="component" value="Chromosome 6"/>
</dbReference>
<comment type="caution">
    <text evidence="1">The sequence shown here is derived from an EMBL/GenBank/DDBJ whole genome shotgun (WGS) entry which is preliminary data.</text>
</comment>
<sequence length="226" mass="24239">MSRDPRSAASPSRGLALDGAERSDGLDRETLRGRQVLTWANSLKLVMLLIVEPIWQGATANKDLPQSAPPPDAELSLSSALTRTMPSPKVPVSAEESYEDCLQAVCTLLHSPTTRCAIDIPHHPTSQDEVTTKREQEGSRASLGVCAGDGGPSTCRRDLSTNDVVVGGKVMGIYYAPGQVIDRVVLTSIDMHVEPKLGGCAERLHGPLSLLSQAEKLDEGWILSFD</sequence>
<evidence type="ECO:0000313" key="2">
    <source>
        <dbReference type="Proteomes" id="UP000821845"/>
    </source>
</evidence>